<evidence type="ECO:0000313" key="1">
    <source>
        <dbReference type="EMBL" id="MFE4106504.1"/>
    </source>
</evidence>
<dbReference type="Proteomes" id="UP001600165">
    <property type="component" value="Unassembled WGS sequence"/>
</dbReference>
<dbReference type="EMBL" id="JBHZOL010000066">
    <property type="protein sequence ID" value="MFE4106504.1"/>
    <property type="molecule type" value="Genomic_DNA"/>
</dbReference>
<organism evidence="1 2">
    <name type="scientific">Almyronema epifaneia S1</name>
    <dbReference type="NCBI Taxonomy" id="2991925"/>
    <lineage>
        <taxon>Bacteria</taxon>
        <taxon>Bacillati</taxon>
        <taxon>Cyanobacteriota</taxon>
        <taxon>Cyanophyceae</taxon>
        <taxon>Nodosilineales</taxon>
        <taxon>Nodosilineaceae</taxon>
        <taxon>Almyronema</taxon>
        <taxon>Almyronema epifaneia</taxon>
    </lineage>
</organism>
<protein>
    <submittedName>
        <fullName evidence="1">Uncharacterized protein</fullName>
    </submittedName>
</protein>
<name>A0ABW6IE92_9CYAN</name>
<evidence type="ECO:0000313" key="2">
    <source>
        <dbReference type="Proteomes" id="UP001600165"/>
    </source>
</evidence>
<reference evidence="1 2" key="1">
    <citation type="submission" date="2024-10" db="EMBL/GenBank/DDBJ databases">
        <authorList>
            <person name="Ratan Roy A."/>
            <person name="Morales Sandoval P.H."/>
            <person name="De Los Santos Villalobos S."/>
            <person name="Chakraborty S."/>
            <person name="Mukherjee J."/>
        </authorList>
    </citation>
    <scope>NUCLEOTIDE SEQUENCE [LARGE SCALE GENOMIC DNA]</scope>
    <source>
        <strain evidence="1 2">S1</strain>
    </source>
</reference>
<gene>
    <name evidence="1" type="ORF">ACFVKH_09465</name>
</gene>
<accession>A0ABW6IE92</accession>
<proteinExistence type="predicted"/>
<keyword evidence="2" id="KW-1185">Reference proteome</keyword>
<comment type="caution">
    <text evidence="1">The sequence shown here is derived from an EMBL/GenBank/DDBJ whole genome shotgun (WGS) entry which is preliminary data.</text>
</comment>
<sequence length="331" mass="37489">MALADLSHPEGAKLRRSDSAIVATDQMIEAGGAFTVSLKSFYVYEGHERDNSGNDLLVRSRVRYGDQPLTQVINFFEREVPPQTVKDNLEFEHIFARQDYAADARLWLELQIFEIDKGLDKNDEIFQGLNTIYAEFGGLFSALVPFASLAPALLHRIERLSDLRDQNKLILNSRLDLFAQAVSGGDAPLRCGAYVFFNQPVEAIQYRLRGLRLERSAPGQQHVPIMDDYAVIKIVPAIVRSLTSSEALLSNQQLATVLSHLDPEAKPDALTKRQHLQFLQNVIQDARKLEELDYFYALRTQQKFGKQLTSAQQERLFEIAHKLSQYIPQNG</sequence>